<name>A0ABN2L6U4_9MICO</name>
<evidence type="ECO:0000256" key="1">
    <source>
        <dbReference type="SAM" id="Phobius"/>
    </source>
</evidence>
<gene>
    <name evidence="2" type="ORF">GCM10009810_37880</name>
</gene>
<evidence type="ECO:0000313" key="3">
    <source>
        <dbReference type="Proteomes" id="UP001501475"/>
    </source>
</evidence>
<sequence>MAAHSAGAMDVRNVIGSLLAIYGVILTAMGLFGDKSLDKTGDINANLIAGIALLVVGGIFLAWARLKPIVIPDDYVPDPDARPHGH</sequence>
<feature type="transmembrane region" description="Helical" evidence="1">
    <location>
        <begin position="45"/>
        <end position="64"/>
    </location>
</feature>
<feature type="transmembrane region" description="Helical" evidence="1">
    <location>
        <begin position="14"/>
        <end position="33"/>
    </location>
</feature>
<accession>A0ABN2L6U4</accession>
<comment type="caution">
    <text evidence="2">The sequence shown here is derived from an EMBL/GenBank/DDBJ whole genome shotgun (WGS) entry which is preliminary data.</text>
</comment>
<keyword evidence="3" id="KW-1185">Reference proteome</keyword>
<protein>
    <submittedName>
        <fullName evidence="2">Uncharacterized protein</fullName>
    </submittedName>
</protein>
<keyword evidence="1" id="KW-1133">Transmembrane helix</keyword>
<dbReference type="Proteomes" id="UP001501475">
    <property type="component" value="Unassembled WGS sequence"/>
</dbReference>
<reference evidence="2 3" key="1">
    <citation type="journal article" date="2019" name="Int. J. Syst. Evol. Microbiol.">
        <title>The Global Catalogue of Microorganisms (GCM) 10K type strain sequencing project: providing services to taxonomists for standard genome sequencing and annotation.</title>
        <authorList>
            <consortium name="The Broad Institute Genomics Platform"/>
            <consortium name="The Broad Institute Genome Sequencing Center for Infectious Disease"/>
            <person name="Wu L."/>
            <person name="Ma J."/>
        </authorList>
    </citation>
    <scope>NUCLEOTIDE SEQUENCE [LARGE SCALE GENOMIC DNA]</scope>
    <source>
        <strain evidence="2 3">JCM 15591</strain>
    </source>
</reference>
<dbReference type="EMBL" id="BAAAPN010000106">
    <property type="protein sequence ID" value="GAA1777173.1"/>
    <property type="molecule type" value="Genomic_DNA"/>
</dbReference>
<keyword evidence="1" id="KW-0472">Membrane</keyword>
<proteinExistence type="predicted"/>
<keyword evidence="1" id="KW-0812">Transmembrane</keyword>
<organism evidence="2 3">
    <name type="scientific">Nostocoides vanveenii</name>
    <dbReference type="NCBI Taxonomy" id="330835"/>
    <lineage>
        <taxon>Bacteria</taxon>
        <taxon>Bacillati</taxon>
        <taxon>Actinomycetota</taxon>
        <taxon>Actinomycetes</taxon>
        <taxon>Micrococcales</taxon>
        <taxon>Intrasporangiaceae</taxon>
        <taxon>Nostocoides</taxon>
    </lineage>
</organism>
<dbReference type="RefSeq" id="WP_324387654.1">
    <property type="nucleotide sequence ID" value="NZ_BAAAPN010000106.1"/>
</dbReference>
<evidence type="ECO:0000313" key="2">
    <source>
        <dbReference type="EMBL" id="GAA1777173.1"/>
    </source>
</evidence>